<sequence>MSKPVIFTMKEFVNSEIAKITAEHEKIILGWKNVELTEENTTHLYNLFKKCKKPEIRIFEDNNFLGDAETVETYELITKKLVRVDKKSNESEIGKGQVETNKPTKSQCKKKQKKKKGAESSTSTLNSANEPEAKAECTALISNNRANSENTNETTDEKQDEASHSSPPPNADEVIFKAPLIPKSKSGKKSRDEIEEYAEHHSEEMCSITTYLSEISPVSTGTENPEPKKKIKNPFDNDDLFIEPLLSSTPNTKPTEEEEELMVALGNKYISQESTKLRNSLRRLASDISTEEELIRTRMESGESATVHDSVLQDFISRANTVLKETEAVTVRKIAEAETKKFLASINVPAGDTLETISNELMHDIWPKSNRWRSFARVENYIPVTLDEEELKNRKKQEELVERDVKTAIKSAGESLNKRQISQIRKAAVTYREFDAKEEKELEYRNSNTLKLVQLVSEYEVVHKMDEFILLRLGIAFCTKRRDYYLRVRPPNFMQFSYMYIFFLEKINSDSASLCACLNYLCNNSTDFLEIEEVLLNLFHEDYFLEMDL</sequence>
<dbReference type="Proteomes" id="UP000483820">
    <property type="component" value="Chromosome X"/>
</dbReference>
<dbReference type="EMBL" id="WUAV01000006">
    <property type="protein sequence ID" value="KAF1747398.1"/>
    <property type="molecule type" value="Genomic_DNA"/>
</dbReference>
<feature type="compositionally biased region" description="Basic and acidic residues" evidence="1">
    <location>
        <begin position="189"/>
        <end position="202"/>
    </location>
</feature>
<name>A0A6A5FXJ9_CAERE</name>
<feature type="compositionally biased region" description="Basic residues" evidence="1">
    <location>
        <begin position="107"/>
        <end position="116"/>
    </location>
</feature>
<comment type="caution">
    <text evidence="2">The sequence shown here is derived from an EMBL/GenBank/DDBJ whole genome shotgun (WGS) entry which is preliminary data.</text>
</comment>
<dbReference type="CTD" id="9803494"/>
<proteinExistence type="predicted"/>
<feature type="compositionally biased region" description="Polar residues" evidence="1">
    <location>
        <begin position="140"/>
        <end position="153"/>
    </location>
</feature>
<dbReference type="RefSeq" id="XP_053579162.1">
    <property type="nucleotide sequence ID" value="XM_053735596.1"/>
</dbReference>
<evidence type="ECO:0000313" key="3">
    <source>
        <dbReference type="Proteomes" id="UP000483820"/>
    </source>
</evidence>
<feature type="region of interest" description="Disordered" evidence="1">
    <location>
        <begin position="217"/>
        <end position="236"/>
    </location>
</feature>
<feature type="compositionally biased region" description="Polar residues" evidence="1">
    <location>
        <begin position="119"/>
        <end position="129"/>
    </location>
</feature>
<protein>
    <submittedName>
        <fullName evidence="2">Uncharacterized protein</fullName>
    </submittedName>
</protein>
<accession>A0A6A5FXJ9</accession>
<dbReference type="AlphaFoldDB" id="A0A6A5FXJ9"/>
<feature type="region of interest" description="Disordered" evidence="1">
    <location>
        <begin position="88"/>
        <end position="202"/>
    </location>
</feature>
<dbReference type="GeneID" id="9803494"/>
<gene>
    <name evidence="2" type="ORF">GCK72_023860</name>
</gene>
<evidence type="ECO:0000256" key="1">
    <source>
        <dbReference type="SAM" id="MobiDB-lite"/>
    </source>
</evidence>
<reference evidence="2 3" key="1">
    <citation type="submission" date="2019-12" db="EMBL/GenBank/DDBJ databases">
        <title>Chromosome-level assembly of the Caenorhabditis remanei genome.</title>
        <authorList>
            <person name="Teterina A.A."/>
            <person name="Willis J.H."/>
            <person name="Phillips P.C."/>
        </authorList>
    </citation>
    <scope>NUCLEOTIDE SEQUENCE [LARGE SCALE GENOMIC DNA]</scope>
    <source>
        <strain evidence="2 3">PX506</strain>
        <tissue evidence="2">Whole organism</tissue>
    </source>
</reference>
<dbReference type="KEGG" id="crq:GCK72_023860"/>
<organism evidence="2 3">
    <name type="scientific">Caenorhabditis remanei</name>
    <name type="common">Caenorhabditis vulgaris</name>
    <dbReference type="NCBI Taxonomy" id="31234"/>
    <lineage>
        <taxon>Eukaryota</taxon>
        <taxon>Metazoa</taxon>
        <taxon>Ecdysozoa</taxon>
        <taxon>Nematoda</taxon>
        <taxon>Chromadorea</taxon>
        <taxon>Rhabditida</taxon>
        <taxon>Rhabditina</taxon>
        <taxon>Rhabditomorpha</taxon>
        <taxon>Rhabditoidea</taxon>
        <taxon>Rhabditidae</taxon>
        <taxon>Peloderinae</taxon>
        <taxon>Caenorhabditis</taxon>
    </lineage>
</organism>
<evidence type="ECO:0000313" key="2">
    <source>
        <dbReference type="EMBL" id="KAF1747398.1"/>
    </source>
</evidence>